<organism evidence="2 3">
    <name type="scientific">Streptomyces capillispiralis</name>
    <dbReference type="NCBI Taxonomy" id="68182"/>
    <lineage>
        <taxon>Bacteria</taxon>
        <taxon>Bacillati</taxon>
        <taxon>Actinomycetota</taxon>
        <taxon>Actinomycetes</taxon>
        <taxon>Kitasatosporales</taxon>
        <taxon>Streptomycetaceae</taxon>
        <taxon>Streptomyces</taxon>
    </lineage>
</organism>
<dbReference type="EMBL" id="VIWV01000002">
    <property type="protein sequence ID" value="TWF74082.1"/>
    <property type="molecule type" value="Genomic_DNA"/>
</dbReference>
<reference evidence="2 3" key="1">
    <citation type="submission" date="2019-06" db="EMBL/GenBank/DDBJ databases">
        <title>Sequencing the genomes of 1000 actinobacteria strains.</title>
        <authorList>
            <person name="Klenk H.-P."/>
        </authorList>
    </citation>
    <scope>NUCLEOTIDE SEQUENCE [LARGE SCALE GENOMIC DNA]</scope>
    <source>
        <strain evidence="2 3">DSM 41695</strain>
    </source>
</reference>
<dbReference type="Proteomes" id="UP000316603">
    <property type="component" value="Unassembled WGS sequence"/>
</dbReference>
<feature type="signal peptide" evidence="1">
    <location>
        <begin position="1"/>
        <end position="18"/>
    </location>
</feature>
<dbReference type="RefSeq" id="WP_167532030.1">
    <property type="nucleotide sequence ID" value="NZ_BNCE01000031.1"/>
</dbReference>
<keyword evidence="1" id="KW-0732">Signal</keyword>
<sequence length="46" mass="4932">MHRRLRSLAFLIPALALAGALTFTSAPEDEVINAAGCVVPHLCQAW</sequence>
<dbReference type="AlphaFoldDB" id="A0A561SGT7"/>
<protein>
    <submittedName>
        <fullName evidence="2">Uncharacterized protein</fullName>
    </submittedName>
</protein>
<evidence type="ECO:0000313" key="3">
    <source>
        <dbReference type="Proteomes" id="UP000316603"/>
    </source>
</evidence>
<comment type="caution">
    <text evidence="2">The sequence shown here is derived from an EMBL/GenBank/DDBJ whole genome shotgun (WGS) entry which is preliminary data.</text>
</comment>
<evidence type="ECO:0000313" key="2">
    <source>
        <dbReference type="EMBL" id="TWF74082.1"/>
    </source>
</evidence>
<keyword evidence="3" id="KW-1185">Reference proteome</keyword>
<feature type="chain" id="PRO_5039129330" evidence="1">
    <location>
        <begin position="19"/>
        <end position="46"/>
    </location>
</feature>
<name>A0A561SGT7_9ACTN</name>
<gene>
    <name evidence="2" type="ORF">FHX78_12114</name>
</gene>
<evidence type="ECO:0000256" key="1">
    <source>
        <dbReference type="SAM" id="SignalP"/>
    </source>
</evidence>
<accession>A0A561SGT7</accession>
<proteinExistence type="predicted"/>